<proteinExistence type="predicted"/>
<reference evidence="2" key="1">
    <citation type="journal article" date="2019" name="Int. J. Syst. Evol. Microbiol.">
        <title>The Global Catalogue of Microorganisms (GCM) 10K type strain sequencing project: providing services to taxonomists for standard genome sequencing and annotation.</title>
        <authorList>
            <consortium name="The Broad Institute Genomics Platform"/>
            <consortium name="The Broad Institute Genome Sequencing Center for Infectious Disease"/>
            <person name="Wu L."/>
            <person name="Ma J."/>
        </authorList>
    </citation>
    <scope>NUCLEOTIDE SEQUENCE [LARGE SCALE GENOMIC DNA]</scope>
    <source>
        <strain evidence="2">LMG 29894</strain>
    </source>
</reference>
<name>A0ABV8MLF7_9NEIS</name>
<evidence type="ECO:0000313" key="2">
    <source>
        <dbReference type="Proteomes" id="UP001595791"/>
    </source>
</evidence>
<gene>
    <name evidence="1" type="ORF">ACFOW7_06410</name>
</gene>
<organism evidence="1 2">
    <name type="scientific">Chitinimonas lacunae</name>
    <dbReference type="NCBI Taxonomy" id="1963018"/>
    <lineage>
        <taxon>Bacteria</taxon>
        <taxon>Pseudomonadati</taxon>
        <taxon>Pseudomonadota</taxon>
        <taxon>Betaproteobacteria</taxon>
        <taxon>Neisseriales</taxon>
        <taxon>Chitinibacteraceae</taxon>
        <taxon>Chitinimonas</taxon>
    </lineage>
</organism>
<dbReference type="Proteomes" id="UP001595791">
    <property type="component" value="Unassembled WGS sequence"/>
</dbReference>
<keyword evidence="2" id="KW-1185">Reference proteome</keyword>
<evidence type="ECO:0000313" key="1">
    <source>
        <dbReference type="EMBL" id="MFC4158988.1"/>
    </source>
</evidence>
<dbReference type="InterPro" id="IPR032048">
    <property type="entry name" value="TGase_elicitor"/>
</dbReference>
<dbReference type="Pfam" id="PF16683">
    <property type="entry name" value="TGase_elicitor"/>
    <property type="match status" value="1"/>
</dbReference>
<dbReference type="RefSeq" id="WP_378162252.1">
    <property type="nucleotide sequence ID" value="NZ_JBHSBU010000001.1"/>
</dbReference>
<sequence length="459" mass="51399">MPQAAAAPTVGGQYSPFFSAEDIASMRYVEHKNATRLWILGNNHQNMTALAAIQYGNDNPARLVDLGYSLVSNIHTMDARNLGTARLASQPWSDTYWPLYNGSLANRYADSRQWNYPTNTWKDYWNFANTTLPLATYLADQTHLLSPAEKYDLLVGDTNFGLTKQMWNAGKRYYDSYGSVESWMGYCHGWAPAAYAVARPKKSIEVTSVDGRKITFHPSDIKALTTLMWATASPAVRFVGGRCNTKNPTRDANGRIIDQNCFDTNPGSWHQAVVNQIGISKRSFVFDATFDYQVWNQPVLGYKVSYFNPQTNQTFATAKEAMIARSAYTNDKFKSYRDATAHSIVGVRMQLQYMMETSPSHRTTDSPAYDSIATTSYTYDLELDANGKILGGEWYSNNHPDFMWTPAPNARALSYSNPNLAWTAGAPLPAGYKNAAVSSSRYAQPVTNIVEQMVRWSSQ</sequence>
<comment type="caution">
    <text evidence="1">The sequence shown here is derived from an EMBL/GenBank/DDBJ whole genome shotgun (WGS) entry which is preliminary data.</text>
</comment>
<accession>A0ABV8MLF7</accession>
<dbReference type="EMBL" id="JBHSBU010000001">
    <property type="protein sequence ID" value="MFC4158988.1"/>
    <property type="molecule type" value="Genomic_DNA"/>
</dbReference>
<protein>
    <submittedName>
        <fullName evidence="1">Uncharacterized protein</fullName>
    </submittedName>
</protein>